<dbReference type="EMBL" id="BAABDL010000019">
    <property type="protein sequence ID" value="GAA4060373.1"/>
    <property type="molecule type" value="Genomic_DNA"/>
</dbReference>
<evidence type="ECO:0000313" key="3">
    <source>
        <dbReference type="EMBL" id="GAA4060373.1"/>
    </source>
</evidence>
<reference evidence="4" key="1">
    <citation type="journal article" date="2019" name="Int. J. Syst. Evol. Microbiol.">
        <title>The Global Catalogue of Microorganisms (GCM) 10K type strain sequencing project: providing services to taxonomists for standard genome sequencing and annotation.</title>
        <authorList>
            <consortium name="The Broad Institute Genomics Platform"/>
            <consortium name="The Broad Institute Genome Sequencing Center for Infectious Disease"/>
            <person name="Wu L."/>
            <person name="Ma J."/>
        </authorList>
    </citation>
    <scope>NUCLEOTIDE SEQUENCE [LARGE SCALE GENOMIC DNA]</scope>
    <source>
        <strain evidence="4">JCM 17250</strain>
    </source>
</reference>
<evidence type="ECO:0000256" key="2">
    <source>
        <dbReference type="SAM" id="SignalP"/>
    </source>
</evidence>
<organism evidence="3 4">
    <name type="scientific">Amphibacillus indicireducens</name>
    <dbReference type="NCBI Taxonomy" id="1076330"/>
    <lineage>
        <taxon>Bacteria</taxon>
        <taxon>Bacillati</taxon>
        <taxon>Bacillota</taxon>
        <taxon>Bacilli</taxon>
        <taxon>Bacillales</taxon>
        <taxon>Bacillaceae</taxon>
        <taxon>Amphibacillus</taxon>
    </lineage>
</organism>
<dbReference type="InterPro" id="IPR029050">
    <property type="entry name" value="Immunoprotect_excell_Ig-like"/>
</dbReference>
<feature type="chain" id="PRO_5047481405" description="DUF4352 domain-containing protein" evidence="2">
    <location>
        <begin position="22"/>
        <end position="247"/>
    </location>
</feature>
<evidence type="ECO:0008006" key="5">
    <source>
        <dbReference type="Google" id="ProtNLM"/>
    </source>
</evidence>
<gene>
    <name evidence="3" type="ORF">GCM10022410_04370</name>
</gene>
<dbReference type="Proteomes" id="UP001501734">
    <property type="component" value="Unassembled WGS sequence"/>
</dbReference>
<dbReference type="Pfam" id="PF16430">
    <property type="entry name" value="DUF5027"/>
    <property type="match status" value="1"/>
</dbReference>
<keyword evidence="4" id="KW-1185">Reference proteome</keyword>
<dbReference type="InterPro" id="IPR032208">
    <property type="entry name" value="DUF5027"/>
</dbReference>
<dbReference type="RefSeq" id="WP_344909878.1">
    <property type="nucleotide sequence ID" value="NZ_BAABDL010000019.1"/>
</dbReference>
<keyword evidence="1 2" id="KW-0732">Signal</keyword>
<name>A0ABP7V623_9BACI</name>
<evidence type="ECO:0000313" key="4">
    <source>
        <dbReference type="Proteomes" id="UP001501734"/>
    </source>
</evidence>
<dbReference type="Gene3D" id="2.60.40.1240">
    <property type="match status" value="1"/>
</dbReference>
<feature type="signal peptide" evidence="2">
    <location>
        <begin position="1"/>
        <end position="21"/>
    </location>
</feature>
<comment type="caution">
    <text evidence="3">The sequence shown here is derived from an EMBL/GenBank/DDBJ whole genome shotgun (WGS) entry which is preliminary data.</text>
</comment>
<proteinExistence type="predicted"/>
<evidence type="ECO:0000256" key="1">
    <source>
        <dbReference type="ARBA" id="ARBA00022729"/>
    </source>
</evidence>
<sequence length="247" mass="28581">MNFKRTKGVLFLCLIFSLLTACSYREFEDSLRQELNNDEDTHVNEATVPEQTEEVVEEETDGEEDILFFIGDTIARGGVEYTLNDVQISENINEVGLDKVGFFRQNPIEDNGDVESGYKLVTVDVTVKNINYTDYELRTDPNLERDKPILYIEGRVGFKDDIEDPNGPFTIEHSYFSEHPPIEQDLWNDYSQFQLDHGEEVEATVGWFVPIDQLNEESLYYISGSPGRAEDYQYFYIISEGEIVYRE</sequence>
<dbReference type="PROSITE" id="PS51257">
    <property type="entry name" value="PROKAR_LIPOPROTEIN"/>
    <property type="match status" value="1"/>
</dbReference>
<protein>
    <recommendedName>
        <fullName evidence="5">DUF4352 domain-containing protein</fullName>
    </recommendedName>
</protein>
<accession>A0ABP7V623</accession>